<dbReference type="SUPFAM" id="SSF55681">
    <property type="entry name" value="Class II aaRS and biotin synthetases"/>
    <property type="match status" value="1"/>
</dbReference>
<dbReference type="InterPro" id="IPR036390">
    <property type="entry name" value="WH_DNA-bd_sf"/>
</dbReference>
<keyword evidence="1 6" id="KW-0436">Ligase</keyword>
<evidence type="ECO:0000256" key="2">
    <source>
        <dbReference type="ARBA" id="ARBA00022741"/>
    </source>
</evidence>
<dbReference type="GO" id="GO:0005524">
    <property type="term" value="F:ATP binding"/>
    <property type="evidence" value="ECO:0007669"/>
    <property type="project" value="UniProtKB-UniRule"/>
</dbReference>
<dbReference type="CDD" id="cd00090">
    <property type="entry name" value="HTH_ARSR"/>
    <property type="match status" value="1"/>
</dbReference>
<feature type="binding site" evidence="6">
    <location>
        <position position="176"/>
    </location>
    <ligand>
        <name>biotin</name>
        <dbReference type="ChEBI" id="CHEBI:57586"/>
    </ligand>
</feature>
<dbReference type="PANTHER" id="PTHR12835">
    <property type="entry name" value="BIOTIN PROTEIN LIGASE"/>
    <property type="match status" value="1"/>
</dbReference>
<dbReference type="RefSeq" id="WP_124329370.1">
    <property type="nucleotide sequence ID" value="NZ_BEXT01000001.1"/>
</dbReference>
<reference evidence="9" key="2">
    <citation type="submission" date="2019-01" db="EMBL/GenBank/DDBJ databases">
        <title>Genome sequence of Desulfonema ishimotonii strain Tokyo 01.</title>
        <authorList>
            <person name="Fukui M."/>
        </authorList>
    </citation>
    <scope>NUCLEOTIDE SEQUENCE [LARGE SCALE GENOMIC DNA]</scope>
    <source>
        <strain evidence="9">Tokyo 01</strain>
    </source>
</reference>
<dbReference type="InterPro" id="IPR036388">
    <property type="entry name" value="WH-like_DNA-bd_sf"/>
</dbReference>
<dbReference type="GO" id="GO:0005737">
    <property type="term" value="C:cytoplasm"/>
    <property type="evidence" value="ECO:0007669"/>
    <property type="project" value="TreeGrafter"/>
</dbReference>
<comment type="function">
    <text evidence="6">Acts both as a biotin--[acetyl-CoA-carboxylase] ligase and a repressor.</text>
</comment>
<dbReference type="CDD" id="cd16442">
    <property type="entry name" value="BPL"/>
    <property type="match status" value="1"/>
</dbReference>
<evidence type="ECO:0000256" key="5">
    <source>
        <dbReference type="ARBA" id="ARBA00047846"/>
    </source>
</evidence>
<dbReference type="InterPro" id="IPR004408">
    <property type="entry name" value="Biotin_CoA_COase_ligase"/>
</dbReference>
<dbReference type="InterPro" id="IPR013196">
    <property type="entry name" value="HTH_11"/>
</dbReference>
<dbReference type="PROSITE" id="PS51733">
    <property type="entry name" value="BPL_LPL_CATALYTIC"/>
    <property type="match status" value="1"/>
</dbReference>
<accession>A0A401FYY6</accession>
<dbReference type="Gene3D" id="1.10.10.10">
    <property type="entry name" value="Winged helix-like DNA-binding domain superfamily/Winged helix DNA-binding domain"/>
    <property type="match status" value="1"/>
</dbReference>
<sequence length="310" mass="34615">MKSKIIRRLRDEREILSGEALSTDLGVSRVSVWKHIRQLQEMGYGIDSAPKGYRLTDTPDVLWPWEFPGREERIHYFPETGSTMTVARKMARNGCPAFTVVIAGQQTGGRGRLQRKWLSDDGGLYFTVVVRPEIPPVLSSRISFVASLSLAGVLRKQFGVNAQVKWPNDILVDEKKLTGMLSEMETDADMVSFVNIGMGINVNNDPTPDESRATSLARLLGRTVPRRAILAAFLDDFEARMAQVDYDTVIGEWKEFTLTLGRRVRIVTTSETYEGRAADVEKDGTLILELGDGTRKSVIFGDCFLQPPGE</sequence>
<comment type="caution">
    <text evidence="6">Lacks conserved residue(s) required for the propagation of feature annotation.</text>
</comment>
<dbReference type="Gene3D" id="3.30.930.10">
    <property type="entry name" value="Bira Bifunctional Protein, Domain 2"/>
    <property type="match status" value="1"/>
</dbReference>
<comment type="caution">
    <text evidence="8">The sequence shown here is derived from an EMBL/GenBank/DDBJ whole genome shotgun (WGS) entry which is preliminary data.</text>
</comment>
<comment type="similarity">
    <text evidence="6">Belongs to the biotin--protein ligase family.</text>
</comment>
<keyword evidence="3 6" id="KW-0067">ATP-binding</keyword>
<keyword evidence="2 6" id="KW-0547">Nucleotide-binding</keyword>
<dbReference type="PANTHER" id="PTHR12835:SF5">
    <property type="entry name" value="BIOTIN--PROTEIN LIGASE"/>
    <property type="match status" value="1"/>
</dbReference>
<dbReference type="InterPro" id="IPR011991">
    <property type="entry name" value="ArsR-like_HTH"/>
</dbReference>
<gene>
    <name evidence="6" type="primary">birA</name>
    <name evidence="8" type="ORF">DENIS_3143</name>
</gene>
<evidence type="ECO:0000256" key="3">
    <source>
        <dbReference type="ARBA" id="ARBA00022840"/>
    </source>
</evidence>
<dbReference type="HAMAP" id="MF_00978">
    <property type="entry name" value="Bifunct_BirA"/>
    <property type="match status" value="1"/>
</dbReference>
<dbReference type="GO" id="GO:0004077">
    <property type="term" value="F:biotin--[biotin carboxyl-carrier protein] ligase activity"/>
    <property type="evidence" value="ECO:0007669"/>
    <property type="project" value="UniProtKB-UniRule"/>
</dbReference>
<dbReference type="Pfam" id="PF08279">
    <property type="entry name" value="HTH_11"/>
    <property type="match status" value="1"/>
</dbReference>
<feature type="binding site" evidence="6">
    <location>
        <position position="106"/>
    </location>
    <ligand>
        <name>biotin</name>
        <dbReference type="ChEBI" id="CHEBI:57586"/>
    </ligand>
</feature>
<dbReference type="NCBIfam" id="TIGR00121">
    <property type="entry name" value="birA_ligase"/>
    <property type="match status" value="1"/>
</dbReference>
<dbReference type="EC" id="6.3.4.15" evidence="6"/>
<protein>
    <recommendedName>
        <fullName evidence="6">Bifunctional ligase/repressor BirA</fullName>
    </recommendedName>
    <alternativeName>
        <fullName evidence="6">Biotin--[acetyl-CoA-carboxylase] ligase</fullName>
        <ecNumber evidence="6">6.3.4.15</ecNumber>
    </alternativeName>
    <alternativeName>
        <fullName evidence="6">Biotin--protein ligase</fullName>
    </alternativeName>
    <alternativeName>
        <fullName evidence="6">Biotin-[acetyl-CoA carboxylase] synthetase</fullName>
    </alternativeName>
</protein>
<dbReference type="Pfam" id="PF03099">
    <property type="entry name" value="BPL_LplA_LipB"/>
    <property type="match status" value="1"/>
</dbReference>
<keyword evidence="6" id="KW-0238">DNA-binding</keyword>
<keyword evidence="6" id="KW-0678">Repressor</keyword>
<dbReference type="InterPro" id="IPR045864">
    <property type="entry name" value="aa-tRNA-synth_II/BPL/LPL"/>
</dbReference>
<feature type="domain" description="BPL/LPL catalytic" evidence="7">
    <location>
        <begin position="56"/>
        <end position="245"/>
    </location>
</feature>
<evidence type="ECO:0000256" key="4">
    <source>
        <dbReference type="ARBA" id="ARBA00023267"/>
    </source>
</evidence>
<dbReference type="InterPro" id="IPR030855">
    <property type="entry name" value="Bifunct_BirA"/>
</dbReference>
<dbReference type="AlphaFoldDB" id="A0A401FYY6"/>
<evidence type="ECO:0000313" key="8">
    <source>
        <dbReference type="EMBL" id="GBC62175.1"/>
    </source>
</evidence>
<keyword evidence="6" id="KW-0805">Transcription regulation</keyword>
<dbReference type="EMBL" id="BEXT01000001">
    <property type="protein sequence ID" value="GBC62175.1"/>
    <property type="molecule type" value="Genomic_DNA"/>
</dbReference>
<dbReference type="GO" id="GO:0003677">
    <property type="term" value="F:DNA binding"/>
    <property type="evidence" value="ECO:0007669"/>
    <property type="project" value="UniProtKB-UniRule"/>
</dbReference>
<reference evidence="9" key="1">
    <citation type="submission" date="2017-11" db="EMBL/GenBank/DDBJ databases">
        <authorList>
            <person name="Watanabe M."/>
            <person name="Kojima H."/>
        </authorList>
    </citation>
    <scope>NUCLEOTIDE SEQUENCE [LARGE SCALE GENOMIC DNA]</scope>
    <source>
        <strain evidence="9">Tokyo 01</strain>
    </source>
</reference>
<keyword evidence="6" id="KW-0804">Transcription</keyword>
<dbReference type="SUPFAM" id="SSF46785">
    <property type="entry name" value="Winged helix' DNA-binding domain"/>
    <property type="match status" value="1"/>
</dbReference>
<dbReference type="Gene3D" id="2.30.30.100">
    <property type="match status" value="1"/>
</dbReference>
<name>A0A401FYY6_9BACT</name>
<dbReference type="Proteomes" id="UP000288096">
    <property type="component" value="Unassembled WGS sequence"/>
</dbReference>
<dbReference type="InterPro" id="IPR004143">
    <property type="entry name" value="BPL_LPL_catalytic"/>
</dbReference>
<proteinExistence type="inferred from homology"/>
<dbReference type="OrthoDB" id="9807064at2"/>
<dbReference type="InterPro" id="IPR003142">
    <property type="entry name" value="BPL_C"/>
</dbReference>
<dbReference type="Pfam" id="PF02237">
    <property type="entry name" value="BPL_C"/>
    <property type="match status" value="1"/>
</dbReference>
<comment type="catalytic activity">
    <reaction evidence="5 6">
        <text>biotin + L-lysyl-[protein] + ATP = N(6)-biotinyl-L-lysyl-[protein] + AMP + diphosphate + H(+)</text>
        <dbReference type="Rhea" id="RHEA:11756"/>
        <dbReference type="Rhea" id="RHEA-COMP:9752"/>
        <dbReference type="Rhea" id="RHEA-COMP:10505"/>
        <dbReference type="ChEBI" id="CHEBI:15378"/>
        <dbReference type="ChEBI" id="CHEBI:29969"/>
        <dbReference type="ChEBI" id="CHEBI:30616"/>
        <dbReference type="ChEBI" id="CHEBI:33019"/>
        <dbReference type="ChEBI" id="CHEBI:57586"/>
        <dbReference type="ChEBI" id="CHEBI:83144"/>
        <dbReference type="ChEBI" id="CHEBI:456215"/>
        <dbReference type="EC" id="6.3.4.15"/>
    </reaction>
</comment>
<organism evidence="8 9">
    <name type="scientific">Desulfonema ishimotonii</name>
    <dbReference type="NCBI Taxonomy" id="45657"/>
    <lineage>
        <taxon>Bacteria</taxon>
        <taxon>Pseudomonadati</taxon>
        <taxon>Thermodesulfobacteriota</taxon>
        <taxon>Desulfobacteria</taxon>
        <taxon>Desulfobacterales</taxon>
        <taxon>Desulfococcaceae</taxon>
        <taxon>Desulfonema</taxon>
    </lineage>
</organism>
<dbReference type="SUPFAM" id="SSF50037">
    <property type="entry name" value="C-terminal domain of transcriptional repressors"/>
    <property type="match status" value="1"/>
</dbReference>
<evidence type="ECO:0000313" key="9">
    <source>
        <dbReference type="Proteomes" id="UP000288096"/>
    </source>
</evidence>
<keyword evidence="9" id="KW-1185">Reference proteome</keyword>
<dbReference type="InterPro" id="IPR008988">
    <property type="entry name" value="Transcriptional_repressor_C"/>
</dbReference>
<evidence type="ECO:0000259" key="7">
    <source>
        <dbReference type="PROSITE" id="PS51733"/>
    </source>
</evidence>
<keyword evidence="4 6" id="KW-0092">Biotin</keyword>
<evidence type="ECO:0000256" key="6">
    <source>
        <dbReference type="HAMAP-Rule" id="MF_00978"/>
    </source>
</evidence>
<dbReference type="GO" id="GO:0006355">
    <property type="term" value="P:regulation of DNA-templated transcription"/>
    <property type="evidence" value="ECO:0007669"/>
    <property type="project" value="UniProtKB-UniRule"/>
</dbReference>
<evidence type="ECO:0000256" key="1">
    <source>
        <dbReference type="ARBA" id="ARBA00022598"/>
    </source>
</evidence>
<feature type="binding site" evidence="6">
    <location>
        <begin position="110"/>
        <end position="112"/>
    </location>
    <ligand>
        <name>biotin</name>
        <dbReference type="ChEBI" id="CHEBI:57586"/>
    </ligand>
</feature>
<feature type="DNA-binding region" description="H-T-H motif" evidence="6">
    <location>
        <begin position="18"/>
        <end position="37"/>
    </location>
</feature>